<reference evidence="6" key="1">
    <citation type="submission" date="2021-01" db="EMBL/GenBank/DDBJ databases">
        <authorList>
            <person name="Corre E."/>
            <person name="Pelletier E."/>
            <person name="Niang G."/>
            <person name="Scheremetjew M."/>
            <person name="Finn R."/>
            <person name="Kale V."/>
            <person name="Holt S."/>
            <person name="Cochrane G."/>
            <person name="Meng A."/>
            <person name="Brown T."/>
            <person name="Cohen L."/>
        </authorList>
    </citation>
    <scope>NUCLEOTIDE SEQUENCE</scope>
    <source>
        <strain evidence="6">CCMP219</strain>
    </source>
</reference>
<evidence type="ECO:0000256" key="4">
    <source>
        <dbReference type="ARBA" id="ARBA00022786"/>
    </source>
</evidence>
<dbReference type="PANTHER" id="PTHR21330">
    <property type="entry name" value="E3 SUMO-PROTEIN LIGASE NSE2"/>
    <property type="match status" value="1"/>
</dbReference>
<dbReference type="GO" id="GO:0061665">
    <property type="term" value="F:SUMO ligase activity"/>
    <property type="evidence" value="ECO:0007669"/>
    <property type="project" value="TreeGrafter"/>
</dbReference>
<proteinExistence type="predicted"/>
<dbReference type="GO" id="GO:0030915">
    <property type="term" value="C:Smc5-Smc6 complex"/>
    <property type="evidence" value="ECO:0007669"/>
    <property type="project" value="InterPro"/>
</dbReference>
<dbReference type="InterPro" id="IPR013083">
    <property type="entry name" value="Znf_RING/FYVE/PHD"/>
</dbReference>
<evidence type="ECO:0000256" key="3">
    <source>
        <dbReference type="ARBA" id="ARBA00022679"/>
    </source>
</evidence>
<keyword evidence="5" id="KW-0539">Nucleus</keyword>
<dbReference type="GO" id="GO:0000724">
    <property type="term" value="P:double-strand break repair via homologous recombination"/>
    <property type="evidence" value="ECO:0007669"/>
    <property type="project" value="InterPro"/>
</dbReference>
<evidence type="ECO:0000256" key="5">
    <source>
        <dbReference type="ARBA" id="ARBA00023242"/>
    </source>
</evidence>
<protein>
    <recommendedName>
        <fullName evidence="7">SP-RING-type domain-containing protein</fullName>
    </recommendedName>
</protein>
<dbReference type="GO" id="GO:0005634">
    <property type="term" value="C:nucleus"/>
    <property type="evidence" value="ECO:0007669"/>
    <property type="project" value="UniProtKB-SubCell"/>
</dbReference>
<comment type="subcellular location">
    <subcellularLocation>
        <location evidence="1">Nucleus</location>
    </subcellularLocation>
</comment>
<gene>
    <name evidence="6" type="ORF">CEUR00632_LOCUS6034</name>
</gene>
<evidence type="ECO:0000256" key="2">
    <source>
        <dbReference type="ARBA" id="ARBA00004718"/>
    </source>
</evidence>
<evidence type="ECO:0008006" key="7">
    <source>
        <dbReference type="Google" id="ProtNLM"/>
    </source>
</evidence>
<dbReference type="AlphaFoldDB" id="A0A7R9V5Z1"/>
<dbReference type="Gene3D" id="3.30.40.10">
    <property type="entry name" value="Zinc/RING finger domain, C3HC4 (zinc finger)"/>
    <property type="match status" value="1"/>
</dbReference>
<sequence length="237" mass="26199">MADALLTRDSVLRGIDANIQSDTDMLRVIVEKRNQLKDLAQTCIDLEDPDKVARFRELFKELLSMEHEVNMHTQALQTMKGTYQPANESSDFKGLLDKKIKALLQSHRFEPEAANELKDFDAGTGGGVAADDDVVEDGAGDLPYDRCPLTGKSVFDLEDPVADQKGVIYEKAVVVDYIKKKLRAGHDAVCPVAGARHVLIMTNLTKPTALERAKRRQMLNKGNAAAQQENVYDADDA</sequence>
<dbReference type="InterPro" id="IPR026846">
    <property type="entry name" value="Nse2(Mms21)"/>
</dbReference>
<evidence type="ECO:0000313" key="6">
    <source>
        <dbReference type="EMBL" id="CAD8285996.1"/>
    </source>
</evidence>
<organism evidence="6">
    <name type="scientific">Chlamydomonas euryale</name>
    <dbReference type="NCBI Taxonomy" id="1486919"/>
    <lineage>
        <taxon>Eukaryota</taxon>
        <taxon>Viridiplantae</taxon>
        <taxon>Chlorophyta</taxon>
        <taxon>core chlorophytes</taxon>
        <taxon>Chlorophyceae</taxon>
        <taxon>CS clade</taxon>
        <taxon>Chlamydomonadales</taxon>
        <taxon>Chlamydomonadaceae</taxon>
        <taxon>Chlamydomonas</taxon>
    </lineage>
</organism>
<comment type="pathway">
    <text evidence="2">Protein modification; protein sumoylation.</text>
</comment>
<dbReference type="EMBL" id="HBEC01013126">
    <property type="protein sequence ID" value="CAD8285996.1"/>
    <property type="molecule type" value="Transcribed_RNA"/>
</dbReference>
<accession>A0A7R9V5Z1</accession>
<keyword evidence="4" id="KW-0833">Ubl conjugation pathway</keyword>
<dbReference type="PANTHER" id="PTHR21330:SF1">
    <property type="entry name" value="E3 SUMO-PROTEIN LIGASE NSE2"/>
    <property type="match status" value="1"/>
</dbReference>
<name>A0A7R9V5Z1_9CHLO</name>
<dbReference type="GO" id="GO:0016925">
    <property type="term" value="P:protein sumoylation"/>
    <property type="evidence" value="ECO:0007669"/>
    <property type="project" value="UniProtKB-UniPathway"/>
</dbReference>
<evidence type="ECO:0000256" key="1">
    <source>
        <dbReference type="ARBA" id="ARBA00004123"/>
    </source>
</evidence>
<keyword evidence="3" id="KW-0808">Transferase</keyword>
<dbReference type="UniPathway" id="UPA00886"/>